<dbReference type="AlphaFoldDB" id="A0A7M7IZB2"/>
<comment type="similarity">
    <text evidence="3">Belongs to the UreF family.</text>
</comment>
<dbReference type="InterPro" id="IPR002639">
    <property type="entry name" value="UreF"/>
</dbReference>
<evidence type="ECO:0008006" key="6">
    <source>
        <dbReference type="Google" id="ProtNLM"/>
    </source>
</evidence>
<evidence type="ECO:0000313" key="4">
    <source>
        <dbReference type="EnsemblMetazoa" id="XP_022643635"/>
    </source>
</evidence>
<dbReference type="GO" id="GO:0016151">
    <property type="term" value="F:nickel cation binding"/>
    <property type="evidence" value="ECO:0007669"/>
    <property type="project" value="InterPro"/>
</dbReference>
<dbReference type="PANTHER" id="PTHR33620">
    <property type="entry name" value="UREASE ACCESSORY PROTEIN F"/>
    <property type="match status" value="1"/>
</dbReference>
<keyword evidence="5" id="KW-1185">Reference proteome</keyword>
<dbReference type="Proteomes" id="UP000594260">
    <property type="component" value="Unplaced"/>
</dbReference>
<keyword evidence="2" id="KW-0143">Chaperone</keyword>
<dbReference type="Pfam" id="PF01730">
    <property type="entry name" value="UreF"/>
    <property type="match status" value="1"/>
</dbReference>
<reference evidence="4" key="1">
    <citation type="submission" date="2021-01" db="UniProtKB">
        <authorList>
            <consortium name="EnsemblMetazoa"/>
        </authorList>
    </citation>
    <scope>IDENTIFICATION</scope>
</reference>
<evidence type="ECO:0000256" key="1">
    <source>
        <dbReference type="ARBA" id="ARBA00022988"/>
    </source>
</evidence>
<sequence>MICDSALPISGFTHSGGIEAAWRRGAIPTIDHLQRFLKICIIATCSQQVPYVAAAYAALTSPQAEPDSTAPAFNLQANSTDVDGDIPECIRRLTKLDRLLSVSLSNHVARRASLQQGRTLLSLAIEVFPSTAPLHRLEMLRVNSAVRLSDHDSDEKAASFTPPSGVNFVEGPNQRRLARFEGHLAVVFGAVCALLGAQLSETLDAFAFSTLRNSLSAAIRLGRIGPVQAQTLQHSLSDFCVRAVERYSQQRCGEEDHQASPTVDLYQNSQDRLFTKMFYS</sequence>
<dbReference type="PANTHER" id="PTHR33620:SF1">
    <property type="entry name" value="UREASE ACCESSORY PROTEIN F"/>
    <property type="match status" value="1"/>
</dbReference>
<accession>A0A7M7IZB2</accession>
<dbReference type="EnsemblMetazoa" id="XM_022787900">
    <property type="protein sequence ID" value="XP_022643635"/>
    <property type="gene ID" value="LOC111242941"/>
</dbReference>
<keyword evidence="1" id="KW-0996">Nickel insertion</keyword>
<organism evidence="4 5">
    <name type="scientific">Varroa destructor</name>
    <name type="common">Honeybee mite</name>
    <dbReference type="NCBI Taxonomy" id="109461"/>
    <lineage>
        <taxon>Eukaryota</taxon>
        <taxon>Metazoa</taxon>
        <taxon>Ecdysozoa</taxon>
        <taxon>Arthropoda</taxon>
        <taxon>Chelicerata</taxon>
        <taxon>Arachnida</taxon>
        <taxon>Acari</taxon>
        <taxon>Parasitiformes</taxon>
        <taxon>Mesostigmata</taxon>
        <taxon>Gamasina</taxon>
        <taxon>Dermanyssoidea</taxon>
        <taxon>Varroidae</taxon>
        <taxon>Varroa</taxon>
    </lineage>
</organism>
<name>A0A7M7IZB2_VARDE</name>
<evidence type="ECO:0000313" key="5">
    <source>
        <dbReference type="Proteomes" id="UP000594260"/>
    </source>
</evidence>
<proteinExistence type="inferred from homology"/>
<dbReference type="InterPro" id="IPR038277">
    <property type="entry name" value="UreF_sf"/>
</dbReference>
<dbReference type="RefSeq" id="XP_022643635.1">
    <property type="nucleotide sequence ID" value="XM_022787900.1"/>
</dbReference>
<dbReference type="GeneID" id="111242941"/>
<evidence type="ECO:0000256" key="2">
    <source>
        <dbReference type="ARBA" id="ARBA00023186"/>
    </source>
</evidence>
<dbReference type="Gene3D" id="1.10.4190.10">
    <property type="entry name" value="Urease accessory protein UreF"/>
    <property type="match status" value="1"/>
</dbReference>
<evidence type="ECO:0000256" key="3">
    <source>
        <dbReference type="ARBA" id="ARBA00046339"/>
    </source>
</evidence>
<protein>
    <recommendedName>
        <fullName evidence="6">Urease accessory protein UreF</fullName>
    </recommendedName>
</protein>